<dbReference type="RefSeq" id="WP_245350129.1">
    <property type="nucleotide sequence ID" value="NZ_JAGIKZ010000024.1"/>
</dbReference>
<keyword evidence="2" id="KW-1185">Reference proteome</keyword>
<sequence>MNIDILYGLPFVKLEIQYRGKRLILNKVLIDTGSAGTIFNANVVDEIGVVPRKMIQWILFEA</sequence>
<reference evidence="1 2" key="1">
    <citation type="submission" date="2021-03" db="EMBL/GenBank/DDBJ databases">
        <title>Genomic Encyclopedia of Type Strains, Phase IV (KMG-IV): sequencing the most valuable type-strain genomes for metagenomic binning, comparative biology and taxonomic classification.</title>
        <authorList>
            <person name="Goeker M."/>
        </authorList>
    </citation>
    <scope>NUCLEOTIDE SEQUENCE [LARGE SCALE GENOMIC DNA]</scope>
    <source>
        <strain evidence="1 2">DSM 26675</strain>
    </source>
</reference>
<dbReference type="Proteomes" id="UP001519293">
    <property type="component" value="Unassembled WGS sequence"/>
</dbReference>
<dbReference type="GO" id="GO:0006508">
    <property type="term" value="P:proteolysis"/>
    <property type="evidence" value="ECO:0007669"/>
    <property type="project" value="UniProtKB-KW"/>
</dbReference>
<gene>
    <name evidence="1" type="ORF">J2Z40_003202</name>
</gene>
<evidence type="ECO:0000313" key="1">
    <source>
        <dbReference type="EMBL" id="MBP2242625.1"/>
    </source>
</evidence>
<keyword evidence="1" id="KW-0645">Protease</keyword>
<evidence type="ECO:0000313" key="2">
    <source>
        <dbReference type="Proteomes" id="UP001519293"/>
    </source>
</evidence>
<keyword evidence="1" id="KW-0378">Hydrolase</keyword>
<accession>A0ABS4RJU3</accession>
<organism evidence="1 2">
    <name type="scientific">Cytobacillus eiseniae</name>
    <dbReference type="NCBI Taxonomy" id="762947"/>
    <lineage>
        <taxon>Bacteria</taxon>
        <taxon>Bacillati</taxon>
        <taxon>Bacillota</taxon>
        <taxon>Bacilli</taxon>
        <taxon>Bacillales</taxon>
        <taxon>Bacillaceae</taxon>
        <taxon>Cytobacillus</taxon>
    </lineage>
</organism>
<comment type="caution">
    <text evidence="1">The sequence shown here is derived from an EMBL/GenBank/DDBJ whole genome shotgun (WGS) entry which is preliminary data.</text>
</comment>
<dbReference type="EMBL" id="JAGIKZ010000024">
    <property type="protein sequence ID" value="MBP2242625.1"/>
    <property type="molecule type" value="Genomic_DNA"/>
</dbReference>
<name>A0ABS4RJU3_9BACI</name>
<dbReference type="GO" id="GO:0008233">
    <property type="term" value="F:peptidase activity"/>
    <property type="evidence" value="ECO:0007669"/>
    <property type="project" value="UniProtKB-KW"/>
</dbReference>
<protein>
    <submittedName>
        <fullName evidence="1">Aspartyl protease</fullName>
    </submittedName>
</protein>
<proteinExistence type="predicted"/>